<dbReference type="PRINTS" id="PR00297">
    <property type="entry name" value="CHAPERONIN10"/>
</dbReference>
<dbReference type="STRING" id="679897.HMU03990"/>
<dbReference type="HOGENOM" id="CLU_132825_2_0_7"/>
<dbReference type="KEGG" id="hms:HMU03990"/>
<accession>D3UGP0</accession>
<evidence type="ECO:0000256" key="1">
    <source>
        <dbReference type="ARBA" id="ARBA00006975"/>
    </source>
</evidence>
<sequence length="91" mass="10185">MMNFKPLGKRVLVERLEEETKTSSGIIIPDSAKEKPLMGIVRKIGGKVSEECTCIHEGDTIVFGKYKGSEIKLEDKDFIVLDFEDILGVIK</sequence>
<dbReference type="PANTHER" id="PTHR10772">
    <property type="entry name" value="10 KDA HEAT SHOCK PROTEIN"/>
    <property type="match status" value="1"/>
</dbReference>
<dbReference type="GO" id="GO:0046872">
    <property type="term" value="F:metal ion binding"/>
    <property type="evidence" value="ECO:0007669"/>
    <property type="project" value="TreeGrafter"/>
</dbReference>
<keyword evidence="2 3" id="KW-0143">Chaperone</keyword>
<dbReference type="SMART" id="SM00883">
    <property type="entry name" value="Cpn10"/>
    <property type="match status" value="1"/>
</dbReference>
<keyword evidence="3" id="KW-0963">Cytoplasm</keyword>
<proteinExistence type="inferred from homology"/>
<evidence type="ECO:0000256" key="3">
    <source>
        <dbReference type="HAMAP-Rule" id="MF_00580"/>
    </source>
</evidence>
<comment type="similarity">
    <text evidence="1 3 4">Belongs to the GroES chaperonin family.</text>
</comment>
<dbReference type="HAMAP" id="MF_00580">
    <property type="entry name" value="CH10"/>
    <property type="match status" value="1"/>
</dbReference>
<keyword evidence="6" id="KW-1185">Reference proteome</keyword>
<dbReference type="FunFam" id="2.30.33.40:FF:000001">
    <property type="entry name" value="10 kDa chaperonin"/>
    <property type="match status" value="1"/>
</dbReference>
<dbReference type="Proteomes" id="UP000001522">
    <property type="component" value="Chromosome"/>
</dbReference>
<dbReference type="InterPro" id="IPR037124">
    <property type="entry name" value="Chaperonin_GroES_sf"/>
</dbReference>
<dbReference type="AlphaFoldDB" id="D3UGP0"/>
<comment type="subcellular location">
    <subcellularLocation>
        <location evidence="3">Cytoplasm</location>
    </subcellularLocation>
</comment>
<dbReference type="GO" id="GO:0005737">
    <property type="term" value="C:cytoplasm"/>
    <property type="evidence" value="ECO:0007669"/>
    <property type="project" value="UniProtKB-SubCell"/>
</dbReference>
<organism evidence="5 6">
    <name type="scientific">Helicobacter mustelae (strain ATCC 43772 / CCUG 25715 / CIP 103759 / LMG 18044 / NCTC 12198 / R85-136P)</name>
    <name type="common">Campylobacter mustelae</name>
    <dbReference type="NCBI Taxonomy" id="679897"/>
    <lineage>
        <taxon>Bacteria</taxon>
        <taxon>Pseudomonadati</taxon>
        <taxon>Campylobacterota</taxon>
        <taxon>Epsilonproteobacteria</taxon>
        <taxon>Campylobacterales</taxon>
        <taxon>Helicobacteraceae</taxon>
        <taxon>Helicobacter</taxon>
    </lineage>
</organism>
<dbReference type="Gene3D" id="2.30.33.40">
    <property type="entry name" value="GroES chaperonin"/>
    <property type="match status" value="1"/>
</dbReference>
<dbReference type="NCBIfam" id="NF001537">
    <property type="entry name" value="PRK00364.3-3"/>
    <property type="match status" value="1"/>
</dbReference>
<name>D3UGP0_HELM1</name>
<comment type="subunit">
    <text evidence="3">Heptamer of 7 subunits arranged in a ring. Interacts with the chaperonin GroEL.</text>
</comment>
<dbReference type="GO" id="GO:0051082">
    <property type="term" value="F:unfolded protein binding"/>
    <property type="evidence" value="ECO:0007669"/>
    <property type="project" value="TreeGrafter"/>
</dbReference>
<protein>
    <recommendedName>
        <fullName evidence="3">Co-chaperonin GroES</fullName>
    </recommendedName>
    <alternativeName>
        <fullName evidence="3">10 kDa chaperonin</fullName>
    </alternativeName>
    <alternativeName>
        <fullName evidence="3">Chaperonin-10</fullName>
        <shortName evidence="3">Cpn10</shortName>
    </alternativeName>
</protein>
<dbReference type="eggNOG" id="COG0234">
    <property type="taxonomic scope" value="Bacteria"/>
</dbReference>
<reference evidence="5 6" key="1">
    <citation type="journal article" date="2010" name="BMC Genomics">
        <title>Comparative genomics and proteomics of Helicobacter mustelae, an ulcerogenic and carcinogenic gastric pathogen.</title>
        <authorList>
            <person name="O'Toole P.W."/>
            <person name="Snelling W.J."/>
            <person name="Canchaya C."/>
            <person name="Forde B.M."/>
            <person name="Hardie K.R."/>
            <person name="Josenhans C."/>
            <person name="Graham R.L.J."/>
            <person name="McMullan G."/>
            <person name="Parkhill J."/>
            <person name="Belda E."/>
            <person name="Bentley S.D."/>
        </authorList>
    </citation>
    <scope>NUCLEOTIDE SEQUENCE [LARGE SCALE GENOMIC DNA]</scope>
    <source>
        <strain evidence="6">ATCC 43772 / LMG 18044 / NCTC 12198 / 12198</strain>
    </source>
</reference>
<comment type="function">
    <text evidence="3 4">Together with the chaperonin GroEL, plays an essential role in assisting protein folding. The GroEL-GroES system forms a nano-cage that allows encapsulation of the non-native substrate proteins and provides a physical environment optimized to promote and accelerate protein folding. GroES binds to the apical surface of the GroEL ring, thereby capping the opening of the GroEL channel.</text>
</comment>
<dbReference type="EMBL" id="FN555004">
    <property type="protein sequence ID" value="CBG39661.1"/>
    <property type="molecule type" value="Genomic_DNA"/>
</dbReference>
<evidence type="ECO:0000313" key="6">
    <source>
        <dbReference type="Proteomes" id="UP000001522"/>
    </source>
</evidence>
<dbReference type="InterPro" id="IPR011032">
    <property type="entry name" value="GroES-like_sf"/>
</dbReference>
<evidence type="ECO:0000256" key="4">
    <source>
        <dbReference type="RuleBase" id="RU000535"/>
    </source>
</evidence>
<dbReference type="SUPFAM" id="SSF50129">
    <property type="entry name" value="GroES-like"/>
    <property type="match status" value="1"/>
</dbReference>
<dbReference type="InterPro" id="IPR020818">
    <property type="entry name" value="Chaperonin_GroES"/>
</dbReference>
<dbReference type="PANTHER" id="PTHR10772:SF58">
    <property type="entry name" value="CO-CHAPERONIN GROES"/>
    <property type="match status" value="1"/>
</dbReference>
<dbReference type="GO" id="GO:0044183">
    <property type="term" value="F:protein folding chaperone"/>
    <property type="evidence" value="ECO:0007669"/>
    <property type="project" value="InterPro"/>
</dbReference>
<dbReference type="CDD" id="cd00320">
    <property type="entry name" value="cpn10"/>
    <property type="match status" value="1"/>
</dbReference>
<gene>
    <name evidence="3 5" type="primary">groES</name>
    <name evidence="3" type="synonym">groS</name>
    <name evidence="5" type="ordered locus">HMU03990</name>
</gene>
<evidence type="ECO:0000313" key="5">
    <source>
        <dbReference type="EMBL" id="CBG39661.1"/>
    </source>
</evidence>
<evidence type="ECO:0000256" key="2">
    <source>
        <dbReference type="ARBA" id="ARBA00023186"/>
    </source>
</evidence>
<dbReference type="GO" id="GO:0005524">
    <property type="term" value="F:ATP binding"/>
    <property type="evidence" value="ECO:0007669"/>
    <property type="project" value="InterPro"/>
</dbReference>
<dbReference type="GO" id="GO:0051087">
    <property type="term" value="F:protein-folding chaperone binding"/>
    <property type="evidence" value="ECO:0007669"/>
    <property type="project" value="TreeGrafter"/>
</dbReference>
<dbReference type="Pfam" id="PF00166">
    <property type="entry name" value="Cpn10"/>
    <property type="match status" value="1"/>
</dbReference>